<dbReference type="STRING" id="349521.HCH_01785"/>
<dbReference type="PROSITE" id="PS51833">
    <property type="entry name" value="HDOD"/>
    <property type="match status" value="1"/>
</dbReference>
<evidence type="ECO:0000313" key="2">
    <source>
        <dbReference type="EMBL" id="ABC28629.1"/>
    </source>
</evidence>
<dbReference type="eggNOG" id="COG1639">
    <property type="taxonomic scope" value="Bacteria"/>
</dbReference>
<evidence type="ECO:0000313" key="3">
    <source>
        <dbReference type="Proteomes" id="UP000000238"/>
    </source>
</evidence>
<dbReference type="PANTHER" id="PTHR33525">
    <property type="match status" value="1"/>
</dbReference>
<dbReference type="Pfam" id="PF08668">
    <property type="entry name" value="HDOD"/>
    <property type="match status" value="1"/>
</dbReference>
<feature type="domain" description="HDOD" evidence="1">
    <location>
        <begin position="25"/>
        <end position="211"/>
    </location>
</feature>
<evidence type="ECO:0000259" key="1">
    <source>
        <dbReference type="PROSITE" id="PS51833"/>
    </source>
</evidence>
<dbReference type="InterPro" id="IPR013976">
    <property type="entry name" value="HDOD"/>
</dbReference>
<dbReference type="Proteomes" id="UP000000238">
    <property type="component" value="Chromosome"/>
</dbReference>
<dbReference type="InterPro" id="IPR052340">
    <property type="entry name" value="RNase_Y/CdgJ"/>
</dbReference>
<keyword evidence="3" id="KW-1185">Reference proteome</keyword>
<dbReference type="HOGENOM" id="CLU_048246_1_0_6"/>
<dbReference type="Gene3D" id="1.10.3210.10">
    <property type="entry name" value="Hypothetical protein af1432"/>
    <property type="match status" value="1"/>
</dbReference>
<organism evidence="2 3">
    <name type="scientific">Hahella chejuensis (strain KCTC 2396)</name>
    <dbReference type="NCBI Taxonomy" id="349521"/>
    <lineage>
        <taxon>Bacteria</taxon>
        <taxon>Pseudomonadati</taxon>
        <taxon>Pseudomonadota</taxon>
        <taxon>Gammaproteobacteria</taxon>
        <taxon>Oceanospirillales</taxon>
        <taxon>Hahellaceae</taxon>
        <taxon>Hahella</taxon>
    </lineage>
</organism>
<accession>Q2SL45</accession>
<reference evidence="2 3" key="1">
    <citation type="journal article" date="2005" name="Nucleic Acids Res.">
        <title>Genomic blueprint of Hahella chejuensis, a marine microbe producing an algicidal agent.</title>
        <authorList>
            <person name="Jeong H."/>
            <person name="Yim J.H."/>
            <person name="Lee C."/>
            <person name="Choi S.-H."/>
            <person name="Park Y.K."/>
            <person name="Yoon S.H."/>
            <person name="Hur C.-G."/>
            <person name="Kang H.-Y."/>
            <person name="Kim D."/>
            <person name="Lee H.H."/>
            <person name="Park K.H."/>
            <person name="Park S.-H."/>
            <person name="Park H.-S."/>
            <person name="Lee H.K."/>
            <person name="Oh T.K."/>
            <person name="Kim J.F."/>
        </authorList>
    </citation>
    <scope>NUCLEOTIDE SEQUENCE [LARGE SCALE GENOMIC DNA]</scope>
    <source>
        <strain evidence="2 3">KCTC 2396</strain>
    </source>
</reference>
<protein>
    <submittedName>
        <fullName evidence="2">Predicted signal transduction protein</fullName>
    </submittedName>
</protein>
<dbReference type="AlphaFoldDB" id="Q2SL45"/>
<dbReference type="SUPFAM" id="SSF109604">
    <property type="entry name" value="HD-domain/PDEase-like"/>
    <property type="match status" value="1"/>
</dbReference>
<dbReference type="PANTHER" id="PTHR33525:SF3">
    <property type="entry name" value="RIBONUCLEASE Y"/>
    <property type="match status" value="1"/>
</dbReference>
<dbReference type="KEGG" id="hch:HCH_01785"/>
<sequence length="281" mass="31240">MQMAELEEKIKADILQAIDSDKLVLPTLPEVALQVREVAESPDSSVQDLAKVISNDTAMTARIIRVCNSPLLRGSREISNLTMAIGRLGMAYTANLATGLAMEQMFQATSEQVDQRMREIWRNSTEVAGICHVLAQHYTKLKPDQATLAGLVHQIGALPVLTYIEHHDIHVDNETLDKLIETLQPTIGEYILKKWDFPAELQIVPTEFSNFHREAPSVDYADVVMVAKLQSLIGSKHPYTEMDWGQISAFNRLGLDPEIDMNEAEDLSAEMEAAMALLSPS</sequence>
<gene>
    <name evidence="2" type="ordered locus">HCH_01785</name>
</gene>
<name>Q2SL45_HAHCH</name>
<dbReference type="EMBL" id="CP000155">
    <property type="protein sequence ID" value="ABC28629.1"/>
    <property type="molecule type" value="Genomic_DNA"/>
</dbReference>
<proteinExistence type="predicted"/>